<keyword evidence="2" id="KW-0378">Hydrolase</keyword>
<dbReference type="GO" id="GO:0016787">
    <property type="term" value="F:hydrolase activity"/>
    <property type="evidence" value="ECO:0007669"/>
    <property type="project" value="UniProtKB-KW"/>
</dbReference>
<gene>
    <name evidence="2" type="ORF">GCM10022247_41360</name>
</gene>
<dbReference type="PANTHER" id="PTHR43798">
    <property type="entry name" value="MONOACYLGLYCEROL LIPASE"/>
    <property type="match status" value="1"/>
</dbReference>
<dbReference type="PANTHER" id="PTHR43798:SF33">
    <property type="entry name" value="HYDROLASE, PUTATIVE (AFU_ORTHOLOGUE AFUA_2G14860)-RELATED"/>
    <property type="match status" value="1"/>
</dbReference>
<dbReference type="InterPro" id="IPR000639">
    <property type="entry name" value="Epox_hydrolase-like"/>
</dbReference>
<accession>A0ABP7SP71</accession>
<dbReference type="InterPro" id="IPR000073">
    <property type="entry name" value="AB_hydrolase_1"/>
</dbReference>
<evidence type="ECO:0000313" key="2">
    <source>
        <dbReference type="EMBL" id="GAA4014252.1"/>
    </source>
</evidence>
<dbReference type="PRINTS" id="PR00412">
    <property type="entry name" value="EPOXHYDRLASE"/>
</dbReference>
<comment type="caution">
    <text evidence="2">The sequence shown here is derived from an EMBL/GenBank/DDBJ whole genome shotgun (WGS) entry which is preliminary data.</text>
</comment>
<dbReference type="Pfam" id="PF00561">
    <property type="entry name" value="Abhydrolase_1"/>
    <property type="match status" value="1"/>
</dbReference>
<evidence type="ECO:0000259" key="1">
    <source>
        <dbReference type="Pfam" id="PF00561"/>
    </source>
</evidence>
<protein>
    <submittedName>
        <fullName evidence="2">Alpha/beta hydrolase</fullName>
    </submittedName>
</protein>
<proteinExistence type="predicted"/>
<dbReference type="Gene3D" id="3.40.50.1820">
    <property type="entry name" value="alpha/beta hydrolase"/>
    <property type="match status" value="1"/>
</dbReference>
<dbReference type="SUPFAM" id="SSF53474">
    <property type="entry name" value="alpha/beta-Hydrolases"/>
    <property type="match status" value="1"/>
</dbReference>
<name>A0ABP7SP71_9PSEU</name>
<evidence type="ECO:0000313" key="3">
    <source>
        <dbReference type="Proteomes" id="UP001501747"/>
    </source>
</evidence>
<dbReference type="EMBL" id="BAABAL010000016">
    <property type="protein sequence ID" value="GAA4014252.1"/>
    <property type="molecule type" value="Genomic_DNA"/>
</dbReference>
<keyword evidence="3" id="KW-1185">Reference proteome</keyword>
<reference evidence="3" key="1">
    <citation type="journal article" date="2019" name="Int. J. Syst. Evol. Microbiol.">
        <title>The Global Catalogue of Microorganisms (GCM) 10K type strain sequencing project: providing services to taxonomists for standard genome sequencing and annotation.</title>
        <authorList>
            <consortium name="The Broad Institute Genomics Platform"/>
            <consortium name="The Broad Institute Genome Sequencing Center for Infectious Disease"/>
            <person name="Wu L."/>
            <person name="Ma J."/>
        </authorList>
    </citation>
    <scope>NUCLEOTIDE SEQUENCE [LARGE SCALE GENOMIC DNA]</scope>
    <source>
        <strain evidence="3">JCM 17342</strain>
    </source>
</reference>
<dbReference type="Proteomes" id="UP001501747">
    <property type="component" value="Unassembled WGS sequence"/>
</dbReference>
<dbReference type="InterPro" id="IPR050266">
    <property type="entry name" value="AB_hydrolase_sf"/>
</dbReference>
<dbReference type="PRINTS" id="PR00111">
    <property type="entry name" value="ABHYDROLASE"/>
</dbReference>
<organism evidence="2 3">
    <name type="scientific">Allokutzneria multivorans</name>
    <dbReference type="NCBI Taxonomy" id="1142134"/>
    <lineage>
        <taxon>Bacteria</taxon>
        <taxon>Bacillati</taxon>
        <taxon>Actinomycetota</taxon>
        <taxon>Actinomycetes</taxon>
        <taxon>Pseudonocardiales</taxon>
        <taxon>Pseudonocardiaceae</taxon>
        <taxon>Allokutzneria</taxon>
    </lineage>
</organism>
<feature type="domain" description="AB hydrolase-1" evidence="1">
    <location>
        <begin position="27"/>
        <end position="136"/>
    </location>
</feature>
<dbReference type="RefSeq" id="WP_344877194.1">
    <property type="nucleotide sequence ID" value="NZ_BAABAL010000016.1"/>
</dbReference>
<dbReference type="InterPro" id="IPR029058">
    <property type="entry name" value="AB_hydrolase_fold"/>
</dbReference>
<sequence>MAMVTANGIRHHVQQMAAKDTVLGEAPVVVFIHGLCIDSLASFYFTLAAPTSAAGFEVLAYDMRGHGRSEKPATGYRLSDFVEDLHELLNEMDVHRPVHLVGNSFGGTVAFSYAVAHPERVASVVMIETGPATEDWSTELGAVLERAKQLEDPEVITAIEDTYDPHTLRRAKSLRDGLRNTTIAREVPSGPLLSAEQIESVECPVLAIYGGDSIQAALHAKPLQRLLPRCRAEIVPNASHWVLVEAPQAVRDLLLPWVSEHEANASLLLEGASA</sequence>